<evidence type="ECO:0000313" key="2">
    <source>
        <dbReference type="Proteomes" id="UP000287651"/>
    </source>
</evidence>
<accession>A0A427AVP9</accession>
<gene>
    <name evidence="1" type="ORF">B296_00011285</name>
</gene>
<evidence type="ECO:0000313" key="1">
    <source>
        <dbReference type="EMBL" id="RRT80332.1"/>
    </source>
</evidence>
<reference evidence="1 2" key="1">
    <citation type="journal article" date="2014" name="Agronomy (Basel)">
        <title>A Draft Genome Sequence for Ensete ventricosum, the Drought-Tolerant Tree Against Hunger.</title>
        <authorList>
            <person name="Harrison J."/>
            <person name="Moore K.A."/>
            <person name="Paszkiewicz K."/>
            <person name="Jones T."/>
            <person name="Grant M."/>
            <person name="Ambacheew D."/>
            <person name="Muzemil S."/>
            <person name="Studholme D.J."/>
        </authorList>
    </citation>
    <scope>NUCLEOTIDE SEQUENCE [LARGE SCALE GENOMIC DNA]</scope>
</reference>
<sequence>MKRQIPSMAQCYMGLQIFLQMGDQQDPSETGANSGTTWRVKIPSSPCINHMESQATHFSEAPPRCSPEPKHQVTRASA</sequence>
<dbReference type="AlphaFoldDB" id="A0A427AVP9"/>
<organism evidence="1 2">
    <name type="scientific">Ensete ventricosum</name>
    <name type="common">Abyssinian banana</name>
    <name type="synonym">Musa ensete</name>
    <dbReference type="NCBI Taxonomy" id="4639"/>
    <lineage>
        <taxon>Eukaryota</taxon>
        <taxon>Viridiplantae</taxon>
        <taxon>Streptophyta</taxon>
        <taxon>Embryophyta</taxon>
        <taxon>Tracheophyta</taxon>
        <taxon>Spermatophyta</taxon>
        <taxon>Magnoliopsida</taxon>
        <taxon>Liliopsida</taxon>
        <taxon>Zingiberales</taxon>
        <taxon>Musaceae</taxon>
        <taxon>Ensete</taxon>
    </lineage>
</organism>
<proteinExistence type="predicted"/>
<dbReference type="EMBL" id="AMZH03001171">
    <property type="protein sequence ID" value="RRT80332.1"/>
    <property type="molecule type" value="Genomic_DNA"/>
</dbReference>
<name>A0A427AVP9_ENSVE</name>
<protein>
    <submittedName>
        <fullName evidence="1">Uncharacterized protein</fullName>
    </submittedName>
</protein>
<dbReference type="Proteomes" id="UP000287651">
    <property type="component" value="Unassembled WGS sequence"/>
</dbReference>
<comment type="caution">
    <text evidence="1">The sequence shown here is derived from an EMBL/GenBank/DDBJ whole genome shotgun (WGS) entry which is preliminary data.</text>
</comment>